<reference evidence="2" key="1">
    <citation type="journal article" date="2020" name="Fungal Divers.">
        <title>Resolving the Mortierellaceae phylogeny through synthesis of multi-gene phylogenetics and phylogenomics.</title>
        <authorList>
            <person name="Vandepol N."/>
            <person name="Liber J."/>
            <person name="Desiro A."/>
            <person name="Na H."/>
            <person name="Kennedy M."/>
            <person name="Barry K."/>
            <person name="Grigoriev I.V."/>
            <person name="Miller A.N."/>
            <person name="O'Donnell K."/>
            <person name="Stajich J.E."/>
            <person name="Bonito G."/>
        </authorList>
    </citation>
    <scope>NUCLEOTIDE SEQUENCE</scope>
    <source>
        <strain evidence="2">CK1249</strain>
    </source>
</reference>
<organism evidence="2 3">
    <name type="scientific">Mortierella alpina</name>
    <name type="common">Oleaginous fungus</name>
    <name type="synonym">Mortierella renispora</name>
    <dbReference type="NCBI Taxonomy" id="64518"/>
    <lineage>
        <taxon>Eukaryota</taxon>
        <taxon>Fungi</taxon>
        <taxon>Fungi incertae sedis</taxon>
        <taxon>Mucoromycota</taxon>
        <taxon>Mortierellomycotina</taxon>
        <taxon>Mortierellomycetes</taxon>
        <taxon>Mortierellales</taxon>
        <taxon>Mortierellaceae</taxon>
        <taxon>Mortierella</taxon>
    </lineage>
</organism>
<feature type="region of interest" description="Disordered" evidence="1">
    <location>
        <begin position="104"/>
        <end position="136"/>
    </location>
</feature>
<gene>
    <name evidence="2" type="ORF">BGZ70_005945</name>
</gene>
<evidence type="ECO:0000313" key="3">
    <source>
        <dbReference type="Proteomes" id="UP000738359"/>
    </source>
</evidence>
<evidence type="ECO:0000256" key="1">
    <source>
        <dbReference type="SAM" id="MobiDB-lite"/>
    </source>
</evidence>
<dbReference type="EMBL" id="JAAAHY010003238">
    <property type="protein sequence ID" value="KAF9943453.1"/>
    <property type="molecule type" value="Genomic_DNA"/>
</dbReference>
<keyword evidence="3" id="KW-1185">Reference proteome</keyword>
<accession>A0A9P6IS68</accession>
<proteinExistence type="predicted"/>
<feature type="region of interest" description="Disordered" evidence="1">
    <location>
        <begin position="46"/>
        <end position="65"/>
    </location>
</feature>
<protein>
    <submittedName>
        <fullName evidence="2">Uncharacterized protein</fullName>
    </submittedName>
</protein>
<comment type="caution">
    <text evidence="2">The sequence shown here is derived from an EMBL/GenBank/DDBJ whole genome shotgun (WGS) entry which is preliminary data.</text>
</comment>
<dbReference type="AlphaFoldDB" id="A0A9P6IS68"/>
<sequence length="136" mass="13800">PQQQQQQQQARIETLPDVAHMTRSSVGGDMEAELIVSEAVAPASGAVDMTPSVDSTSTPGDSAVSLPPVQAAEAVSDPAFGDRQSNMDAATTPVALVAAVSDPSTPAGLAADSSVPSEAVAQVPETQTLQPEPYMS</sequence>
<name>A0A9P6IS68_MORAP</name>
<dbReference type="Proteomes" id="UP000738359">
    <property type="component" value="Unassembled WGS sequence"/>
</dbReference>
<feature type="non-terminal residue" evidence="2">
    <location>
        <position position="1"/>
    </location>
</feature>
<evidence type="ECO:0000313" key="2">
    <source>
        <dbReference type="EMBL" id="KAF9943453.1"/>
    </source>
</evidence>